<dbReference type="Proteomes" id="UP000198211">
    <property type="component" value="Unassembled WGS sequence"/>
</dbReference>
<reference evidence="2" key="1">
    <citation type="submission" date="2017-03" db="EMBL/GenBank/DDBJ databases">
        <title>Phytopthora megakarya and P. palmivora, two closely related causual agents of cacao black pod achieved similar genome size and gene model numbers by different mechanisms.</title>
        <authorList>
            <person name="Ali S."/>
            <person name="Shao J."/>
            <person name="Larry D.J."/>
            <person name="Kronmiller B."/>
            <person name="Shen D."/>
            <person name="Strem M.D."/>
            <person name="Melnick R.L."/>
            <person name="Guiltinan M.J."/>
            <person name="Tyler B.M."/>
            <person name="Meinhardt L.W."/>
            <person name="Bailey B.A."/>
        </authorList>
    </citation>
    <scope>NUCLEOTIDE SEQUENCE [LARGE SCALE GENOMIC DNA]</scope>
    <source>
        <strain evidence="2">zdho120</strain>
    </source>
</reference>
<dbReference type="EMBL" id="NBNE01000711">
    <property type="protein sequence ID" value="OWZ17685.1"/>
    <property type="molecule type" value="Genomic_DNA"/>
</dbReference>
<sequence>MPINVKSMQANWCLGLNVVDLREALGLPPYDLRPPYRAPAYDTTKPAVNIQDLDHIGSPDVNMQ</sequence>
<keyword evidence="2" id="KW-1185">Reference proteome</keyword>
<evidence type="ECO:0000313" key="1">
    <source>
        <dbReference type="EMBL" id="OWZ17685.1"/>
    </source>
</evidence>
<dbReference type="AlphaFoldDB" id="A0A225WJ98"/>
<organism evidence="1 2">
    <name type="scientific">Phytophthora megakarya</name>
    <dbReference type="NCBI Taxonomy" id="4795"/>
    <lineage>
        <taxon>Eukaryota</taxon>
        <taxon>Sar</taxon>
        <taxon>Stramenopiles</taxon>
        <taxon>Oomycota</taxon>
        <taxon>Peronosporomycetes</taxon>
        <taxon>Peronosporales</taxon>
        <taxon>Peronosporaceae</taxon>
        <taxon>Phytophthora</taxon>
    </lineage>
</organism>
<name>A0A225WJ98_9STRA</name>
<protein>
    <submittedName>
        <fullName evidence="1">Uncharacterized protein</fullName>
    </submittedName>
</protein>
<gene>
    <name evidence="1" type="ORF">PHMEG_0008340</name>
</gene>
<comment type="caution">
    <text evidence="1">The sequence shown here is derived from an EMBL/GenBank/DDBJ whole genome shotgun (WGS) entry which is preliminary data.</text>
</comment>
<evidence type="ECO:0000313" key="2">
    <source>
        <dbReference type="Proteomes" id="UP000198211"/>
    </source>
</evidence>
<proteinExistence type="predicted"/>
<accession>A0A225WJ98</accession>